<dbReference type="Gene3D" id="1.20.1250.20">
    <property type="entry name" value="MFS general substrate transporter like domains"/>
    <property type="match status" value="2"/>
</dbReference>
<feature type="transmembrane region" description="Helical" evidence="6">
    <location>
        <begin position="270"/>
        <end position="291"/>
    </location>
</feature>
<evidence type="ECO:0000259" key="7">
    <source>
        <dbReference type="PROSITE" id="PS50850"/>
    </source>
</evidence>
<dbReference type="PANTHER" id="PTHR23528">
    <property type="match status" value="1"/>
</dbReference>
<feature type="transmembrane region" description="Helical" evidence="6">
    <location>
        <begin position="136"/>
        <end position="156"/>
    </location>
</feature>
<keyword evidence="3 6" id="KW-0812">Transmembrane</keyword>
<protein>
    <submittedName>
        <fullName evidence="8">SLC45 family MFS transporter</fullName>
    </submittedName>
</protein>
<evidence type="ECO:0000313" key="9">
    <source>
        <dbReference type="Proteomes" id="UP001056756"/>
    </source>
</evidence>
<proteinExistence type="predicted"/>
<feature type="transmembrane region" description="Helical" evidence="6">
    <location>
        <begin position="385"/>
        <end position="406"/>
    </location>
</feature>
<dbReference type="CDD" id="cd17313">
    <property type="entry name" value="MFS_SLC45_SUC"/>
    <property type="match status" value="1"/>
</dbReference>
<keyword evidence="2" id="KW-0813">Transport</keyword>
<feature type="transmembrane region" description="Helical" evidence="6">
    <location>
        <begin position="32"/>
        <end position="54"/>
    </location>
</feature>
<feature type="domain" description="Major facilitator superfamily (MFS) profile" evidence="7">
    <location>
        <begin position="3"/>
        <end position="410"/>
    </location>
</feature>
<reference evidence="8" key="1">
    <citation type="submission" date="2022-05" db="EMBL/GenBank/DDBJ databases">
        <title>Novel bacterial taxa in a minimal lignocellulolytic consortium and its capacity to transform plastics disclosed by genome-resolved metagenomics.</title>
        <authorList>
            <person name="Rodriguez C.A.D."/>
            <person name="Diaz-Garcia L."/>
            <person name="Herrera K."/>
            <person name="Tarazona N.A."/>
            <person name="Sproer C."/>
            <person name="Overmann J."/>
            <person name="Jimenez D.J."/>
        </authorList>
    </citation>
    <scope>NUCLEOTIDE SEQUENCE</scope>
    <source>
        <strain evidence="8">MAG5</strain>
    </source>
</reference>
<feature type="transmembrane region" description="Helical" evidence="6">
    <location>
        <begin position="229"/>
        <end position="250"/>
    </location>
</feature>
<dbReference type="GO" id="GO:0022857">
    <property type="term" value="F:transmembrane transporter activity"/>
    <property type="evidence" value="ECO:0007669"/>
    <property type="project" value="InterPro"/>
</dbReference>
<dbReference type="InterPro" id="IPR011701">
    <property type="entry name" value="MFS"/>
</dbReference>
<evidence type="ECO:0000313" key="8">
    <source>
        <dbReference type="EMBL" id="URN92586.1"/>
    </source>
</evidence>
<dbReference type="SUPFAM" id="SSF103473">
    <property type="entry name" value="MFS general substrate transporter"/>
    <property type="match status" value="1"/>
</dbReference>
<dbReference type="PROSITE" id="PS50850">
    <property type="entry name" value="MFS"/>
    <property type="match status" value="1"/>
</dbReference>
<dbReference type="Proteomes" id="UP001056756">
    <property type="component" value="Chromosome"/>
</dbReference>
<keyword evidence="5 6" id="KW-0472">Membrane</keyword>
<dbReference type="EMBL" id="CP097899">
    <property type="protein sequence ID" value="URN92586.1"/>
    <property type="molecule type" value="Genomic_DNA"/>
</dbReference>
<keyword evidence="4 6" id="KW-1133">Transmembrane helix</keyword>
<name>A0A9J6Z949_9BACL</name>
<comment type="subcellular location">
    <subcellularLocation>
        <location evidence="1">Cell membrane</location>
        <topology evidence="1">Multi-pass membrane protein</topology>
    </subcellularLocation>
</comment>
<feature type="transmembrane region" description="Helical" evidence="6">
    <location>
        <begin position="98"/>
        <end position="115"/>
    </location>
</feature>
<evidence type="ECO:0000256" key="4">
    <source>
        <dbReference type="ARBA" id="ARBA00022989"/>
    </source>
</evidence>
<feature type="transmembrane region" description="Helical" evidence="6">
    <location>
        <begin position="162"/>
        <end position="182"/>
    </location>
</feature>
<dbReference type="KEGG" id="plig:NAG76_11805"/>
<sequence length="421" mass="47012">MKKTWLLGFGFFSISLTWGLYNAFIPLFLDNYVVKSAMLVGFLMTIDNYFGLFLQPIIGRKSDKTDTKIGKRMPFLLIGMPLAAIFCALIPMSTSFSLLILFMVLMNLSMSLYRSPTVSLMPDITESSKRTQANGIINLMGGIGSIFAFTVGSKLYDQHIALPFLTSSILTLVSLVILMVFIRERRDALEYIPHTPQKQETVTHERVWGRAHILLRQAKKEMSTYKQEWTLPTIFLLGAIYFWFFSYQGIEALFTLYGRKELNLTDTEASFSLAFFSLSFVVAAIPAGYLGHKYGKKGTIMFGVVGLIIVFSSISFVDSLLALRILLLIGGIFWAMININSYPFVIALGKESSIGTRTGIYYIASSLAALSSPPLMGLIVDLLGYSYLFYAASCGMIIALFFLFGVKDQGHTKRTTFNASM</sequence>
<feature type="transmembrane region" description="Helical" evidence="6">
    <location>
        <begin position="360"/>
        <end position="379"/>
    </location>
</feature>
<dbReference type="InterPro" id="IPR036259">
    <property type="entry name" value="MFS_trans_sf"/>
</dbReference>
<evidence type="ECO:0000256" key="3">
    <source>
        <dbReference type="ARBA" id="ARBA00022692"/>
    </source>
</evidence>
<dbReference type="Pfam" id="PF07690">
    <property type="entry name" value="MFS_1"/>
    <property type="match status" value="1"/>
</dbReference>
<evidence type="ECO:0000256" key="5">
    <source>
        <dbReference type="ARBA" id="ARBA00023136"/>
    </source>
</evidence>
<accession>A0A9J6Z949</accession>
<dbReference type="AlphaFoldDB" id="A0A9J6Z949"/>
<gene>
    <name evidence="8" type="ORF">NAG76_11805</name>
</gene>
<feature type="transmembrane region" description="Helical" evidence="6">
    <location>
        <begin position="298"/>
        <end position="317"/>
    </location>
</feature>
<dbReference type="PANTHER" id="PTHR23528:SF1">
    <property type="entry name" value="MAJOR FACILITATOR SUPERFAMILY (MFS) PROFILE DOMAIN-CONTAINING PROTEIN"/>
    <property type="match status" value="1"/>
</dbReference>
<dbReference type="GO" id="GO:0005886">
    <property type="term" value="C:plasma membrane"/>
    <property type="evidence" value="ECO:0007669"/>
    <property type="project" value="UniProtKB-SubCell"/>
</dbReference>
<evidence type="ECO:0000256" key="6">
    <source>
        <dbReference type="SAM" id="Phobius"/>
    </source>
</evidence>
<organism evidence="8 9">
    <name type="scientific">Candidatus Pristimantibacillus lignocellulolyticus</name>
    <dbReference type="NCBI Taxonomy" id="2994561"/>
    <lineage>
        <taxon>Bacteria</taxon>
        <taxon>Bacillati</taxon>
        <taxon>Bacillota</taxon>
        <taxon>Bacilli</taxon>
        <taxon>Bacillales</taxon>
        <taxon>Paenibacillaceae</taxon>
        <taxon>Candidatus Pristimantibacillus</taxon>
    </lineage>
</organism>
<feature type="transmembrane region" description="Helical" evidence="6">
    <location>
        <begin position="75"/>
        <end position="92"/>
    </location>
</feature>
<dbReference type="InterPro" id="IPR020846">
    <property type="entry name" value="MFS_dom"/>
</dbReference>
<evidence type="ECO:0000256" key="2">
    <source>
        <dbReference type="ARBA" id="ARBA00022448"/>
    </source>
</evidence>
<feature type="transmembrane region" description="Helical" evidence="6">
    <location>
        <begin position="323"/>
        <end position="348"/>
    </location>
</feature>
<evidence type="ECO:0000256" key="1">
    <source>
        <dbReference type="ARBA" id="ARBA00004651"/>
    </source>
</evidence>